<gene>
    <name evidence="4" type="ORF">G6034_04640</name>
</gene>
<proteinExistence type="inferred from homology"/>
<dbReference type="InterPro" id="IPR014729">
    <property type="entry name" value="Rossmann-like_a/b/a_fold"/>
</dbReference>
<organism evidence="4 5">
    <name type="scientific">Arthrobacter wenxiniae</name>
    <dbReference type="NCBI Taxonomy" id="2713570"/>
    <lineage>
        <taxon>Bacteria</taxon>
        <taxon>Bacillati</taxon>
        <taxon>Actinomycetota</taxon>
        <taxon>Actinomycetes</taxon>
        <taxon>Micrococcales</taxon>
        <taxon>Micrococcaceae</taxon>
        <taxon>Arthrobacter</taxon>
    </lineage>
</organism>
<feature type="domain" description="UspA" evidence="3">
    <location>
        <begin position="147"/>
        <end position="282"/>
    </location>
</feature>
<dbReference type="SUPFAM" id="SSF52402">
    <property type="entry name" value="Adenine nucleotide alpha hydrolases-like"/>
    <property type="match status" value="2"/>
</dbReference>
<evidence type="ECO:0000259" key="3">
    <source>
        <dbReference type="Pfam" id="PF00582"/>
    </source>
</evidence>
<evidence type="ECO:0000256" key="2">
    <source>
        <dbReference type="SAM" id="MobiDB-lite"/>
    </source>
</evidence>
<name>A0A7Y7IEV9_9MICC</name>
<protein>
    <submittedName>
        <fullName evidence="4">Universal stress protein</fullName>
    </submittedName>
</protein>
<sequence>MPGTIIVGFDGSPASRAAADWAARRAQRCGCELRLVLSVPDDWDPPEAQLSTDGIEPAARALDEGRARIAALFPGITIHTAIRRGDPALVLGELSRDAVLVVVGTDKPADPHGEGFGAVGLQVVTRSACTVAIIPSTPTPPTRGTGVVVGVDGSADADRALRVAAGEAEMCGQALTIVHAMAAAGQGRPTKPRNAPGEPGADEAGERVLDAAVAAVRDLNPRLQVHRVLDTRHSPAEALASAAGGARLLVVGSRGRESVKHMWPGAIGSVVLSRIACPMLVTTPSAADS</sequence>
<dbReference type="Gene3D" id="3.40.50.620">
    <property type="entry name" value="HUPs"/>
    <property type="match status" value="2"/>
</dbReference>
<feature type="domain" description="UspA" evidence="3">
    <location>
        <begin position="3"/>
        <end position="135"/>
    </location>
</feature>
<dbReference type="PANTHER" id="PTHR46268:SF6">
    <property type="entry name" value="UNIVERSAL STRESS PROTEIN UP12"/>
    <property type="match status" value="1"/>
</dbReference>
<dbReference type="Proteomes" id="UP000543556">
    <property type="component" value="Unassembled WGS sequence"/>
</dbReference>
<dbReference type="EMBL" id="JAAMFM010000004">
    <property type="protein sequence ID" value="NVM94206.1"/>
    <property type="molecule type" value="Genomic_DNA"/>
</dbReference>
<reference evidence="4 5" key="1">
    <citation type="submission" date="2020-02" db="EMBL/GenBank/DDBJ databases">
        <title>Genome sequence of strain AETb3-4.</title>
        <authorList>
            <person name="Gao J."/>
            <person name="Zhang X."/>
        </authorList>
    </citation>
    <scope>NUCLEOTIDE SEQUENCE [LARGE SCALE GENOMIC DNA]</scope>
    <source>
        <strain evidence="4 5">AETb3-4</strain>
    </source>
</reference>
<dbReference type="Pfam" id="PF00582">
    <property type="entry name" value="Usp"/>
    <property type="match status" value="2"/>
</dbReference>
<evidence type="ECO:0000256" key="1">
    <source>
        <dbReference type="ARBA" id="ARBA00008791"/>
    </source>
</evidence>
<dbReference type="RefSeq" id="WP_176633934.1">
    <property type="nucleotide sequence ID" value="NZ_JAAMFM010000004.1"/>
</dbReference>
<evidence type="ECO:0000313" key="5">
    <source>
        <dbReference type="Proteomes" id="UP000543556"/>
    </source>
</evidence>
<accession>A0A7Y7IEV9</accession>
<comment type="similarity">
    <text evidence="1">Belongs to the universal stress protein A family.</text>
</comment>
<comment type="caution">
    <text evidence="4">The sequence shown here is derived from an EMBL/GenBank/DDBJ whole genome shotgun (WGS) entry which is preliminary data.</text>
</comment>
<dbReference type="PRINTS" id="PR01438">
    <property type="entry name" value="UNVRSLSTRESS"/>
</dbReference>
<dbReference type="InterPro" id="IPR006016">
    <property type="entry name" value="UspA"/>
</dbReference>
<keyword evidence="5" id="KW-1185">Reference proteome</keyword>
<feature type="region of interest" description="Disordered" evidence="2">
    <location>
        <begin position="184"/>
        <end position="203"/>
    </location>
</feature>
<evidence type="ECO:0000313" key="4">
    <source>
        <dbReference type="EMBL" id="NVM94206.1"/>
    </source>
</evidence>
<dbReference type="InterPro" id="IPR006015">
    <property type="entry name" value="Universal_stress_UspA"/>
</dbReference>
<dbReference type="PANTHER" id="PTHR46268">
    <property type="entry name" value="STRESS RESPONSE PROTEIN NHAX"/>
    <property type="match status" value="1"/>
</dbReference>
<dbReference type="AlphaFoldDB" id="A0A7Y7IEV9"/>